<evidence type="ECO:0000313" key="1">
    <source>
        <dbReference type="EMBL" id="JAH32830.1"/>
    </source>
</evidence>
<reference evidence="1" key="1">
    <citation type="submission" date="2014-11" db="EMBL/GenBank/DDBJ databases">
        <authorList>
            <person name="Amaro Gonzalez C."/>
        </authorList>
    </citation>
    <scope>NUCLEOTIDE SEQUENCE</scope>
</reference>
<reference evidence="1" key="2">
    <citation type="journal article" date="2015" name="Fish Shellfish Immunol.">
        <title>Early steps in the European eel (Anguilla anguilla)-Vibrio vulnificus interaction in the gills: Role of the RtxA13 toxin.</title>
        <authorList>
            <person name="Callol A."/>
            <person name="Pajuelo D."/>
            <person name="Ebbesson L."/>
            <person name="Teles M."/>
            <person name="MacKenzie S."/>
            <person name="Amaro C."/>
        </authorList>
    </citation>
    <scope>NUCLEOTIDE SEQUENCE</scope>
</reference>
<protein>
    <submittedName>
        <fullName evidence="1">Uncharacterized protein</fullName>
    </submittedName>
</protein>
<accession>A0A0E9RWR9</accession>
<dbReference type="AlphaFoldDB" id="A0A0E9RWR9"/>
<sequence length="58" mass="6459">MPNSLRTIHRIFSAMMVSGFPLYSFVNDCDVHSDMSNHVFNHYSICEPVLVSLIAGTG</sequence>
<proteinExistence type="predicted"/>
<name>A0A0E9RWR9_ANGAN</name>
<dbReference type="EMBL" id="GBXM01075747">
    <property type="protein sequence ID" value="JAH32830.1"/>
    <property type="molecule type" value="Transcribed_RNA"/>
</dbReference>
<organism evidence="1">
    <name type="scientific">Anguilla anguilla</name>
    <name type="common">European freshwater eel</name>
    <name type="synonym">Muraena anguilla</name>
    <dbReference type="NCBI Taxonomy" id="7936"/>
    <lineage>
        <taxon>Eukaryota</taxon>
        <taxon>Metazoa</taxon>
        <taxon>Chordata</taxon>
        <taxon>Craniata</taxon>
        <taxon>Vertebrata</taxon>
        <taxon>Euteleostomi</taxon>
        <taxon>Actinopterygii</taxon>
        <taxon>Neopterygii</taxon>
        <taxon>Teleostei</taxon>
        <taxon>Anguilliformes</taxon>
        <taxon>Anguillidae</taxon>
        <taxon>Anguilla</taxon>
    </lineage>
</organism>